<keyword evidence="2" id="KW-1185">Reference proteome</keyword>
<reference evidence="1 2" key="2">
    <citation type="submission" date="2018-11" db="EMBL/GenBank/DDBJ databases">
        <authorList>
            <consortium name="Pathogen Informatics"/>
        </authorList>
    </citation>
    <scope>NUCLEOTIDE SEQUENCE [LARGE SCALE GENOMIC DNA]</scope>
    <source>
        <strain evidence="1 2">NST_G2</strain>
    </source>
</reference>
<reference evidence="3" key="1">
    <citation type="submission" date="2016-06" db="UniProtKB">
        <authorList>
            <consortium name="WormBaseParasite"/>
        </authorList>
    </citation>
    <scope>IDENTIFICATION</scope>
</reference>
<name>A0A183TQ79_SCHSO</name>
<gene>
    <name evidence="1" type="ORF">SSLN_LOCUS18627</name>
</gene>
<evidence type="ECO:0000313" key="3">
    <source>
        <dbReference type="WBParaSite" id="SSLN_0001932801-mRNA-1"/>
    </source>
</evidence>
<proteinExistence type="predicted"/>
<evidence type="ECO:0000313" key="2">
    <source>
        <dbReference type="Proteomes" id="UP000275846"/>
    </source>
</evidence>
<evidence type="ECO:0000313" key="1">
    <source>
        <dbReference type="EMBL" id="VDM05013.1"/>
    </source>
</evidence>
<protein>
    <submittedName>
        <fullName evidence="1 3">Uncharacterized protein</fullName>
    </submittedName>
</protein>
<dbReference type="WBParaSite" id="SSLN_0001932801-mRNA-1">
    <property type="protein sequence ID" value="SSLN_0001932801-mRNA-1"/>
    <property type="gene ID" value="SSLN_0001932801"/>
</dbReference>
<accession>A0A183TQ79</accession>
<dbReference type="EMBL" id="UYSU01044870">
    <property type="protein sequence ID" value="VDM05013.1"/>
    <property type="molecule type" value="Genomic_DNA"/>
</dbReference>
<dbReference type="Proteomes" id="UP000275846">
    <property type="component" value="Unassembled WGS sequence"/>
</dbReference>
<organism evidence="3">
    <name type="scientific">Schistocephalus solidus</name>
    <name type="common">Tapeworm</name>
    <dbReference type="NCBI Taxonomy" id="70667"/>
    <lineage>
        <taxon>Eukaryota</taxon>
        <taxon>Metazoa</taxon>
        <taxon>Spiralia</taxon>
        <taxon>Lophotrochozoa</taxon>
        <taxon>Platyhelminthes</taxon>
        <taxon>Cestoda</taxon>
        <taxon>Eucestoda</taxon>
        <taxon>Diphyllobothriidea</taxon>
        <taxon>Diphyllobothriidae</taxon>
        <taxon>Schistocephalus</taxon>
    </lineage>
</organism>
<dbReference type="AlphaFoldDB" id="A0A183TQ79"/>
<sequence length="177" mass="19419">MTPAGSAFVVSSLQPTFADPRRPHRSIATQTSEEHHCYPAAAAAAAAASSSSSSTILRRPFAMTRFRRPLRTFARPQSAPLNGDEDREECGGLRPVAFGESRSYGLRHREADDPFFAPRGSRARLTAALGEQVRGADPSTVTHHSFALPSVYIADDVFGRFSYLFADLVDISYRNWD</sequence>